<comment type="caution">
    <text evidence="2">The sequence shown here is derived from an EMBL/GenBank/DDBJ whole genome shotgun (WGS) entry which is preliminary data.</text>
</comment>
<evidence type="ECO:0000256" key="1">
    <source>
        <dbReference type="SAM" id="MobiDB-lite"/>
    </source>
</evidence>
<protein>
    <submittedName>
        <fullName evidence="2">Uncharacterized protein</fullName>
    </submittedName>
</protein>
<name>A0AAV8VDJ3_9CUCU</name>
<keyword evidence="3" id="KW-1185">Reference proteome</keyword>
<accession>A0AAV8VDJ3</accession>
<dbReference type="EMBL" id="JANEYG010000132">
    <property type="protein sequence ID" value="KAJ8912355.1"/>
    <property type="molecule type" value="Genomic_DNA"/>
</dbReference>
<proteinExistence type="predicted"/>
<feature type="region of interest" description="Disordered" evidence="1">
    <location>
        <begin position="150"/>
        <end position="194"/>
    </location>
</feature>
<dbReference type="AlphaFoldDB" id="A0AAV8VDJ3"/>
<evidence type="ECO:0000313" key="2">
    <source>
        <dbReference type="EMBL" id="KAJ8912355.1"/>
    </source>
</evidence>
<reference evidence="2 3" key="1">
    <citation type="journal article" date="2023" name="Insect Mol. Biol.">
        <title>Genome sequencing provides insights into the evolution of gene families encoding plant cell wall-degrading enzymes in longhorned beetles.</title>
        <authorList>
            <person name="Shin N.R."/>
            <person name="Okamura Y."/>
            <person name="Kirsch R."/>
            <person name="Pauchet Y."/>
        </authorList>
    </citation>
    <scope>NUCLEOTIDE SEQUENCE [LARGE SCALE GENOMIC DNA]</scope>
    <source>
        <strain evidence="2">EAD_L_NR</strain>
    </source>
</reference>
<sequence>MVTILASWRREKAKENKSHGVGKGRDEIYESKWFAYLALDFLKNKDMPQKGITTMMLKEAFGILKSSAEKSTPTPPPPQENPELRSFCDFIFEKLKYFNKHAINLVQQDILQVIFRAEQGYQGSAQQYGNLYQPTFYQQTYAHLPAVNDTTGNHNLHHRSLPVTTRNRRAVHEFQTSSQEENSPKSERAQDSPPIQLRRLRPKLRYTLGIARRKSQLLTSHYRKQTCLQPAQELTPNQRVHIGVNPVVLLGFTVAVLRRRVHVGVNPVVLLGFTVAVLGRYLSP</sequence>
<organism evidence="2 3">
    <name type="scientific">Exocentrus adspersus</name>
    <dbReference type="NCBI Taxonomy" id="1586481"/>
    <lineage>
        <taxon>Eukaryota</taxon>
        <taxon>Metazoa</taxon>
        <taxon>Ecdysozoa</taxon>
        <taxon>Arthropoda</taxon>
        <taxon>Hexapoda</taxon>
        <taxon>Insecta</taxon>
        <taxon>Pterygota</taxon>
        <taxon>Neoptera</taxon>
        <taxon>Endopterygota</taxon>
        <taxon>Coleoptera</taxon>
        <taxon>Polyphaga</taxon>
        <taxon>Cucujiformia</taxon>
        <taxon>Chrysomeloidea</taxon>
        <taxon>Cerambycidae</taxon>
        <taxon>Lamiinae</taxon>
        <taxon>Acanthocinini</taxon>
        <taxon>Exocentrus</taxon>
    </lineage>
</organism>
<dbReference type="Proteomes" id="UP001159042">
    <property type="component" value="Unassembled WGS sequence"/>
</dbReference>
<evidence type="ECO:0000313" key="3">
    <source>
        <dbReference type="Proteomes" id="UP001159042"/>
    </source>
</evidence>
<gene>
    <name evidence="2" type="ORF">NQ315_014722</name>
</gene>